<dbReference type="EMBL" id="JAATIS010000485">
    <property type="protein sequence ID" value="KAG2468721.1"/>
    <property type="molecule type" value="Genomic_DNA"/>
</dbReference>
<comment type="caution">
    <text evidence="3">The sequence shown here is derived from an EMBL/GenBank/DDBJ whole genome shotgun (WGS) entry which is preliminary data.</text>
</comment>
<evidence type="ECO:0000313" key="4">
    <source>
        <dbReference type="Proteomes" id="UP000886611"/>
    </source>
</evidence>
<evidence type="ECO:0000313" key="3">
    <source>
        <dbReference type="EMBL" id="KAG2468721.1"/>
    </source>
</evidence>
<evidence type="ECO:0000256" key="1">
    <source>
        <dbReference type="SAM" id="Coils"/>
    </source>
</evidence>
<dbReference type="AlphaFoldDB" id="A0A8X8BWL6"/>
<gene>
    <name evidence="3" type="primary">Atg16l1</name>
    <name evidence="3" type="ORF">GTO96_0014708</name>
</gene>
<organism evidence="3 4">
    <name type="scientific">Polypterus senegalus</name>
    <name type="common">Senegal bichir</name>
    <dbReference type="NCBI Taxonomy" id="55291"/>
    <lineage>
        <taxon>Eukaryota</taxon>
        <taxon>Metazoa</taxon>
        <taxon>Chordata</taxon>
        <taxon>Craniata</taxon>
        <taxon>Vertebrata</taxon>
        <taxon>Euteleostomi</taxon>
        <taxon>Actinopterygii</taxon>
        <taxon>Polypteriformes</taxon>
        <taxon>Polypteridae</taxon>
        <taxon>Polypterus</taxon>
    </lineage>
</organism>
<feature type="coiled-coil region" evidence="1">
    <location>
        <begin position="134"/>
        <end position="182"/>
    </location>
</feature>
<dbReference type="Pfam" id="PF08614">
    <property type="entry name" value="ATG16"/>
    <property type="match status" value="1"/>
</dbReference>
<dbReference type="InterPro" id="IPR013923">
    <property type="entry name" value="Autophagy-rel_prot_16_dom"/>
</dbReference>
<reference evidence="3 4" key="1">
    <citation type="journal article" date="2021" name="Cell">
        <title>Tracing the genetic footprints of vertebrate landing in non-teleost ray-finned fishes.</title>
        <authorList>
            <person name="Bi X."/>
            <person name="Wang K."/>
            <person name="Yang L."/>
            <person name="Pan H."/>
            <person name="Jiang H."/>
            <person name="Wei Q."/>
            <person name="Fang M."/>
            <person name="Yu H."/>
            <person name="Zhu C."/>
            <person name="Cai Y."/>
            <person name="He Y."/>
            <person name="Gan X."/>
            <person name="Zeng H."/>
            <person name="Yu D."/>
            <person name="Zhu Y."/>
            <person name="Jiang H."/>
            <person name="Qiu Q."/>
            <person name="Yang H."/>
            <person name="Zhang Y.E."/>
            <person name="Wang W."/>
            <person name="Zhu M."/>
            <person name="He S."/>
            <person name="Zhang G."/>
        </authorList>
    </citation>
    <scope>NUCLEOTIDE SEQUENCE [LARGE SCALE GENOMIC DNA]</scope>
    <source>
        <strain evidence="3">Bchr_013</strain>
    </source>
</reference>
<name>A0A8X8BWL6_POLSE</name>
<sequence length="196" mass="23060">MDICWKNYIRAELKRRDQRRGGYDGLLQAYSKLLERLDVQHTLLEELRALHSTENHDEHTLEIWAKHLGEPIQLQLELSEKKLLCKKLTQLNEDLNSSLKLKAEEMQHCHSQMSHYRGEVTSLTFQVSGLKRSLLECELNLKQLCEQYARLQEDHGRQGTALQQAEKANAELLTRYVEEKKVEAERQNMQNEAHER</sequence>
<feature type="domain" description="Autophagy-related protein 16" evidence="2">
    <location>
        <begin position="9"/>
        <end position="188"/>
    </location>
</feature>
<feature type="non-terminal residue" evidence="3">
    <location>
        <position position="1"/>
    </location>
</feature>
<dbReference type="Proteomes" id="UP000886611">
    <property type="component" value="Unassembled WGS sequence"/>
</dbReference>
<accession>A0A8X8BWL6</accession>
<keyword evidence="1" id="KW-0175">Coiled coil</keyword>
<evidence type="ECO:0000259" key="2">
    <source>
        <dbReference type="Pfam" id="PF08614"/>
    </source>
</evidence>
<proteinExistence type="predicted"/>
<protein>
    <submittedName>
        <fullName evidence="3">A16L1 protein</fullName>
    </submittedName>
</protein>
<keyword evidence="4" id="KW-1185">Reference proteome</keyword>
<feature type="non-terminal residue" evidence="3">
    <location>
        <position position="196"/>
    </location>
</feature>